<evidence type="ECO:0000256" key="3">
    <source>
        <dbReference type="ARBA" id="ARBA00022692"/>
    </source>
</evidence>
<feature type="transmembrane region" description="Helical" evidence="6">
    <location>
        <begin position="202"/>
        <end position="223"/>
    </location>
</feature>
<protein>
    <submittedName>
        <fullName evidence="7">Uncharacterized protein</fullName>
    </submittedName>
</protein>
<gene>
    <name evidence="7" type="ORF">MKZ38_004535</name>
</gene>
<keyword evidence="8" id="KW-1185">Reference proteome</keyword>
<feature type="transmembrane region" description="Helical" evidence="6">
    <location>
        <begin position="30"/>
        <end position="51"/>
    </location>
</feature>
<keyword evidence="5 6" id="KW-0472">Membrane</keyword>
<reference evidence="7" key="1">
    <citation type="submission" date="2022-07" db="EMBL/GenBank/DDBJ databases">
        <title>Draft genome sequence of Zalerion maritima ATCC 34329, a (micro)plastics degrading marine fungus.</title>
        <authorList>
            <person name="Paco A."/>
            <person name="Goncalves M.F.M."/>
            <person name="Rocha-Santos T.A.P."/>
            <person name="Alves A."/>
        </authorList>
    </citation>
    <scope>NUCLEOTIDE SEQUENCE</scope>
    <source>
        <strain evidence="7">ATCC 34329</strain>
    </source>
</reference>
<dbReference type="PANTHER" id="PTHR28286:SF1">
    <property type="entry name" value="30 KDA HEAT SHOCK PROTEIN-RELATED"/>
    <property type="match status" value="1"/>
</dbReference>
<dbReference type="GO" id="GO:0005783">
    <property type="term" value="C:endoplasmic reticulum"/>
    <property type="evidence" value="ECO:0007669"/>
    <property type="project" value="TreeGrafter"/>
</dbReference>
<dbReference type="InterPro" id="IPR001425">
    <property type="entry name" value="Arc/bac/fun_rhodopsins"/>
</dbReference>
<dbReference type="GO" id="GO:0005886">
    <property type="term" value="C:plasma membrane"/>
    <property type="evidence" value="ECO:0007669"/>
    <property type="project" value="TreeGrafter"/>
</dbReference>
<dbReference type="AlphaFoldDB" id="A0AAD5RLI6"/>
<evidence type="ECO:0000256" key="5">
    <source>
        <dbReference type="ARBA" id="ARBA00023136"/>
    </source>
</evidence>
<dbReference type="SUPFAM" id="SSF81321">
    <property type="entry name" value="Family A G protein-coupled receptor-like"/>
    <property type="match status" value="1"/>
</dbReference>
<evidence type="ECO:0000256" key="1">
    <source>
        <dbReference type="ARBA" id="ARBA00004141"/>
    </source>
</evidence>
<comment type="caution">
    <text evidence="7">The sequence shown here is derived from an EMBL/GenBank/DDBJ whole genome shotgun (WGS) entry which is preliminary data.</text>
</comment>
<feature type="transmembrane region" description="Helical" evidence="6">
    <location>
        <begin position="58"/>
        <end position="77"/>
    </location>
</feature>
<dbReference type="CDD" id="cd15239">
    <property type="entry name" value="7tm_YRO2_fungal-like"/>
    <property type="match status" value="1"/>
</dbReference>
<evidence type="ECO:0000256" key="2">
    <source>
        <dbReference type="ARBA" id="ARBA00008130"/>
    </source>
</evidence>
<dbReference type="InterPro" id="IPR043476">
    <property type="entry name" value="Yro2-like_7TM"/>
</dbReference>
<organism evidence="7 8">
    <name type="scientific">Zalerion maritima</name>
    <dbReference type="NCBI Taxonomy" id="339359"/>
    <lineage>
        <taxon>Eukaryota</taxon>
        <taxon>Fungi</taxon>
        <taxon>Dikarya</taxon>
        <taxon>Ascomycota</taxon>
        <taxon>Pezizomycotina</taxon>
        <taxon>Sordariomycetes</taxon>
        <taxon>Lulworthiomycetidae</taxon>
        <taxon>Lulworthiales</taxon>
        <taxon>Lulworthiaceae</taxon>
        <taxon>Zalerion</taxon>
    </lineage>
</organism>
<feature type="transmembrane region" description="Helical" evidence="6">
    <location>
        <begin position="170"/>
        <end position="190"/>
    </location>
</feature>
<keyword evidence="4 6" id="KW-1133">Transmembrane helix</keyword>
<name>A0AAD5RLI6_9PEZI</name>
<comment type="subcellular location">
    <subcellularLocation>
        <location evidence="1">Membrane</location>
        <topology evidence="1">Multi-pass membrane protein</topology>
    </subcellularLocation>
</comment>
<evidence type="ECO:0000256" key="6">
    <source>
        <dbReference type="SAM" id="Phobius"/>
    </source>
</evidence>
<dbReference type="EMBL" id="JAKWBI020000264">
    <property type="protein sequence ID" value="KAJ2897635.1"/>
    <property type="molecule type" value="Genomic_DNA"/>
</dbReference>
<comment type="similarity">
    <text evidence="2">Belongs to the archaeal/bacterial/fungal opsin family.</text>
</comment>
<evidence type="ECO:0000313" key="7">
    <source>
        <dbReference type="EMBL" id="KAJ2897635.1"/>
    </source>
</evidence>
<dbReference type="PANTHER" id="PTHR28286">
    <property type="match status" value="1"/>
</dbReference>
<sequence>MAILVRDNDALEINPLPGYDRDLTENGSDWLWTVTAIYIVSFLLIYAHSFVAKSGEKIFHYLYSIALLVGSIAYFAMASNLGWEGSDQANEEDKGDPRQLFWAKYVYWVVAFPTVSIALGLMSNVSWATMIYWVGLCWTWLDTNTSLPTYARVIAYLLSAYTASNYRWGFYAFGTVAWLALAASVYMDGMKGAKRIEITSKHFTLLMGWTQLLWFLYVLAFGLTDGGNYLGVTPMFIWFGILDVFMVPVLAFATVFFARSWDFGKLNLHFTQYGRVRQGGTFPEKQAAPAPIGEQAA</sequence>
<dbReference type="SMART" id="SM01021">
    <property type="entry name" value="Bac_rhodopsin"/>
    <property type="match status" value="1"/>
</dbReference>
<evidence type="ECO:0000256" key="4">
    <source>
        <dbReference type="ARBA" id="ARBA00022989"/>
    </source>
</evidence>
<evidence type="ECO:0000313" key="8">
    <source>
        <dbReference type="Proteomes" id="UP001201980"/>
    </source>
</evidence>
<dbReference type="Gene3D" id="1.20.1070.10">
    <property type="entry name" value="Rhodopsin 7-helix transmembrane proteins"/>
    <property type="match status" value="1"/>
</dbReference>
<keyword evidence="3 6" id="KW-0812">Transmembrane</keyword>
<proteinExistence type="inferred from homology"/>
<accession>A0AAD5RLI6</accession>
<feature type="transmembrane region" description="Helical" evidence="6">
    <location>
        <begin position="105"/>
        <end position="135"/>
    </location>
</feature>
<dbReference type="Proteomes" id="UP001201980">
    <property type="component" value="Unassembled WGS sequence"/>
</dbReference>
<feature type="transmembrane region" description="Helical" evidence="6">
    <location>
        <begin position="235"/>
        <end position="258"/>
    </location>
</feature>